<dbReference type="NCBIfam" id="TIGR00254">
    <property type="entry name" value="GGDEF"/>
    <property type="match status" value="1"/>
</dbReference>
<dbReference type="InterPro" id="IPR000160">
    <property type="entry name" value="GGDEF_dom"/>
</dbReference>
<dbReference type="CDD" id="cd00130">
    <property type="entry name" value="PAS"/>
    <property type="match status" value="1"/>
</dbReference>
<evidence type="ECO:0000259" key="2">
    <source>
        <dbReference type="PROSITE" id="PS50112"/>
    </source>
</evidence>
<feature type="domain" description="GGDEF" evidence="4">
    <location>
        <begin position="277"/>
        <end position="405"/>
    </location>
</feature>
<dbReference type="CDD" id="cd01949">
    <property type="entry name" value="GGDEF"/>
    <property type="match status" value="1"/>
</dbReference>
<evidence type="ECO:0000259" key="4">
    <source>
        <dbReference type="PROSITE" id="PS50887"/>
    </source>
</evidence>
<evidence type="ECO:0000256" key="1">
    <source>
        <dbReference type="SAM" id="Phobius"/>
    </source>
</evidence>
<dbReference type="InterPro" id="IPR029787">
    <property type="entry name" value="Nucleotide_cyclase"/>
</dbReference>
<dbReference type="Pfam" id="PF00563">
    <property type="entry name" value="EAL"/>
    <property type="match status" value="1"/>
</dbReference>
<proteinExistence type="predicted"/>
<dbReference type="PANTHER" id="PTHR44757:SF2">
    <property type="entry name" value="BIOFILM ARCHITECTURE MAINTENANCE PROTEIN MBAA"/>
    <property type="match status" value="1"/>
</dbReference>
<organism evidence="5 6">
    <name type="scientific">Arsenicicoccus piscis</name>
    <dbReference type="NCBI Taxonomy" id="673954"/>
    <lineage>
        <taxon>Bacteria</taxon>
        <taxon>Bacillati</taxon>
        <taxon>Actinomycetota</taxon>
        <taxon>Actinomycetes</taxon>
        <taxon>Micrococcales</taxon>
        <taxon>Intrasporangiaceae</taxon>
        <taxon>Arsenicicoccus</taxon>
    </lineage>
</organism>
<feature type="transmembrane region" description="Helical" evidence="1">
    <location>
        <begin position="69"/>
        <end position="87"/>
    </location>
</feature>
<dbReference type="Gene3D" id="3.20.20.450">
    <property type="entry name" value="EAL domain"/>
    <property type="match status" value="1"/>
</dbReference>
<sequence length="674" mass="72878">MVIGIVWSAALSLIGTLAAYLPVDPAAWVRVSESGWLLSAITVLIVAAVATGLGETAPPVTVLDRHRDLVIVSVLIFVLLAALVLTARSSLDIATTYALTFLVGMLVCLHLVESSISRRLTEDLRRQERHMRLLVSETRDIIVELDRQGSVVFASEALRNILGRRLSDYLGQHVSTMIPDLSAGALSHLGYVPNAQVQPTLRVTSALATPQGAVVHAESVITPLSTGFLVAVRDVSERVGLQSRLQQVAYHDIPSGLANRARLDREVRNRLYEAASGEICLALLDLTTSNLVDEPISDETRDEVLRQVGRILRSEARTGDTVARFGDLRFAILFGQGTDASRTMAEAQRIVDAVNAPRLMADITLRAHAGVAVGSHTGLEVVRNAELALLQAQRKGTGAVVAFEPGMLQQFARTRDLRRRLARTPDADRWTVLYQPVIDLTSGAATGVEALLRWTDPEGDFFGIEEVIRLAEEFGSILAIGSWVMDQAVAQAAAWLEEGLPLSVAVNVSVRQLTAPDFADTVERVLADHALPAEYLVIEITETVVLEQTEQTISTLKALRSLGVRVAIDDFGTGYSGLANLRSLPLDILKIDRSFIQGLGESGGDEAVVAAVTRLGRELGLTITAEGIETRDQERRARALGITAAQGYLFARPIPAAEVTELIKARGEISSVRH</sequence>
<dbReference type="Gene3D" id="3.30.70.270">
    <property type="match status" value="1"/>
</dbReference>
<dbReference type="Gene3D" id="3.30.450.20">
    <property type="entry name" value="PAS domain"/>
    <property type="match status" value="1"/>
</dbReference>
<keyword evidence="1" id="KW-1133">Transmembrane helix</keyword>
<dbReference type="SUPFAM" id="SSF55785">
    <property type="entry name" value="PYP-like sensor domain (PAS domain)"/>
    <property type="match status" value="1"/>
</dbReference>
<keyword evidence="1" id="KW-0812">Transmembrane</keyword>
<evidence type="ECO:0000259" key="3">
    <source>
        <dbReference type="PROSITE" id="PS50883"/>
    </source>
</evidence>
<dbReference type="CDD" id="cd01948">
    <property type="entry name" value="EAL"/>
    <property type="match status" value="1"/>
</dbReference>
<dbReference type="Pfam" id="PF00990">
    <property type="entry name" value="GGDEF"/>
    <property type="match status" value="1"/>
</dbReference>
<feature type="domain" description="EAL" evidence="3">
    <location>
        <begin position="410"/>
        <end position="667"/>
    </location>
</feature>
<dbReference type="Pfam" id="PF08448">
    <property type="entry name" value="PAS_4"/>
    <property type="match status" value="1"/>
</dbReference>
<feature type="transmembrane region" description="Helical" evidence="1">
    <location>
        <begin position="34"/>
        <end position="57"/>
    </location>
</feature>
<feature type="domain" description="PAS" evidence="2">
    <location>
        <begin position="127"/>
        <end position="180"/>
    </location>
</feature>
<dbReference type="InterPro" id="IPR001633">
    <property type="entry name" value="EAL_dom"/>
</dbReference>
<dbReference type="NCBIfam" id="TIGR00229">
    <property type="entry name" value="sensory_box"/>
    <property type="match status" value="1"/>
</dbReference>
<dbReference type="PROSITE" id="PS50112">
    <property type="entry name" value="PAS"/>
    <property type="match status" value="1"/>
</dbReference>
<gene>
    <name evidence="5" type="ORF">GCM10025862_31740</name>
</gene>
<dbReference type="InterPro" id="IPR052155">
    <property type="entry name" value="Biofilm_reg_signaling"/>
</dbReference>
<keyword evidence="6" id="KW-1185">Reference proteome</keyword>
<dbReference type="SUPFAM" id="SSF141868">
    <property type="entry name" value="EAL domain-like"/>
    <property type="match status" value="1"/>
</dbReference>
<dbReference type="SMART" id="SM00052">
    <property type="entry name" value="EAL"/>
    <property type="match status" value="1"/>
</dbReference>
<dbReference type="RefSeq" id="WP_284284804.1">
    <property type="nucleotide sequence ID" value="NZ_BSUJ01000001.1"/>
</dbReference>
<name>A0ABQ6HTJ3_9MICO</name>
<evidence type="ECO:0000313" key="6">
    <source>
        <dbReference type="Proteomes" id="UP001157109"/>
    </source>
</evidence>
<dbReference type="InterPro" id="IPR000014">
    <property type="entry name" value="PAS"/>
</dbReference>
<protein>
    <recommendedName>
        <fullName evidence="7">EAL domain-containing protein</fullName>
    </recommendedName>
</protein>
<dbReference type="InterPro" id="IPR043128">
    <property type="entry name" value="Rev_trsase/Diguanyl_cyclase"/>
</dbReference>
<dbReference type="InterPro" id="IPR013656">
    <property type="entry name" value="PAS_4"/>
</dbReference>
<dbReference type="Proteomes" id="UP001157109">
    <property type="component" value="Unassembled WGS sequence"/>
</dbReference>
<dbReference type="PROSITE" id="PS50883">
    <property type="entry name" value="EAL"/>
    <property type="match status" value="1"/>
</dbReference>
<dbReference type="InterPro" id="IPR035965">
    <property type="entry name" value="PAS-like_dom_sf"/>
</dbReference>
<accession>A0ABQ6HTJ3</accession>
<reference evidence="6" key="1">
    <citation type="journal article" date="2019" name="Int. J. Syst. Evol. Microbiol.">
        <title>The Global Catalogue of Microorganisms (GCM) 10K type strain sequencing project: providing services to taxonomists for standard genome sequencing and annotation.</title>
        <authorList>
            <consortium name="The Broad Institute Genomics Platform"/>
            <consortium name="The Broad Institute Genome Sequencing Center for Infectious Disease"/>
            <person name="Wu L."/>
            <person name="Ma J."/>
        </authorList>
    </citation>
    <scope>NUCLEOTIDE SEQUENCE [LARGE SCALE GENOMIC DNA]</scope>
    <source>
        <strain evidence="6">NBRC 105830</strain>
    </source>
</reference>
<feature type="transmembrane region" description="Helical" evidence="1">
    <location>
        <begin position="93"/>
        <end position="112"/>
    </location>
</feature>
<dbReference type="PANTHER" id="PTHR44757">
    <property type="entry name" value="DIGUANYLATE CYCLASE DGCP"/>
    <property type="match status" value="1"/>
</dbReference>
<dbReference type="PROSITE" id="PS50887">
    <property type="entry name" value="GGDEF"/>
    <property type="match status" value="1"/>
</dbReference>
<dbReference type="SMART" id="SM00091">
    <property type="entry name" value="PAS"/>
    <property type="match status" value="1"/>
</dbReference>
<evidence type="ECO:0000313" key="5">
    <source>
        <dbReference type="EMBL" id="GMA21153.1"/>
    </source>
</evidence>
<dbReference type="SMART" id="SM00267">
    <property type="entry name" value="GGDEF"/>
    <property type="match status" value="1"/>
</dbReference>
<dbReference type="InterPro" id="IPR035919">
    <property type="entry name" value="EAL_sf"/>
</dbReference>
<dbReference type="EMBL" id="BSUJ01000001">
    <property type="protein sequence ID" value="GMA21153.1"/>
    <property type="molecule type" value="Genomic_DNA"/>
</dbReference>
<evidence type="ECO:0008006" key="7">
    <source>
        <dbReference type="Google" id="ProtNLM"/>
    </source>
</evidence>
<dbReference type="SUPFAM" id="SSF55073">
    <property type="entry name" value="Nucleotide cyclase"/>
    <property type="match status" value="1"/>
</dbReference>
<comment type="caution">
    <text evidence="5">The sequence shown here is derived from an EMBL/GenBank/DDBJ whole genome shotgun (WGS) entry which is preliminary data.</text>
</comment>
<keyword evidence="1" id="KW-0472">Membrane</keyword>